<comment type="caution">
    <text evidence="5">The sequence shown here is derived from an EMBL/GenBank/DDBJ whole genome shotgun (WGS) entry which is preliminary data.</text>
</comment>
<dbReference type="Proteomes" id="UP000663827">
    <property type="component" value="Unassembled WGS sequence"/>
</dbReference>
<dbReference type="EMBL" id="CAJNJQ010001786">
    <property type="protein sequence ID" value="CAE7149945.1"/>
    <property type="molecule type" value="Genomic_DNA"/>
</dbReference>
<evidence type="ECO:0000256" key="2">
    <source>
        <dbReference type="ARBA" id="ARBA00022771"/>
    </source>
</evidence>
<dbReference type="Pfam" id="PF01753">
    <property type="entry name" value="zf-MYND"/>
    <property type="match status" value="1"/>
</dbReference>
<name>A0A8H3E324_9AGAM</name>
<protein>
    <recommendedName>
        <fullName evidence="4">MYND-type domain-containing protein</fullName>
    </recommendedName>
</protein>
<dbReference type="SUPFAM" id="SSF144232">
    <property type="entry name" value="HIT/MYND zinc finger-like"/>
    <property type="match status" value="1"/>
</dbReference>
<evidence type="ECO:0000313" key="5">
    <source>
        <dbReference type="EMBL" id="CAE7149945.1"/>
    </source>
</evidence>
<dbReference type="GO" id="GO:0008270">
    <property type="term" value="F:zinc ion binding"/>
    <property type="evidence" value="ECO:0007669"/>
    <property type="project" value="UniProtKB-KW"/>
</dbReference>
<keyword evidence="3" id="KW-0862">Zinc</keyword>
<keyword evidence="1" id="KW-0479">Metal-binding</keyword>
<accession>A0A8H3E324</accession>
<proteinExistence type="predicted"/>
<gene>
    <name evidence="5" type="ORF">RDB_LOCUS87331</name>
</gene>
<feature type="domain" description="MYND-type" evidence="4">
    <location>
        <begin position="545"/>
        <end position="572"/>
    </location>
</feature>
<keyword evidence="2" id="KW-0863">Zinc-finger</keyword>
<evidence type="ECO:0000256" key="3">
    <source>
        <dbReference type="ARBA" id="ARBA00022833"/>
    </source>
</evidence>
<dbReference type="Gene3D" id="6.10.140.2220">
    <property type="match status" value="1"/>
</dbReference>
<dbReference type="AlphaFoldDB" id="A0A8H3E324"/>
<reference evidence="5" key="1">
    <citation type="submission" date="2021-01" db="EMBL/GenBank/DDBJ databases">
        <authorList>
            <person name="Kaushik A."/>
        </authorList>
    </citation>
    <scope>NUCLEOTIDE SEQUENCE</scope>
    <source>
        <strain evidence="5">AG5</strain>
    </source>
</reference>
<evidence type="ECO:0000259" key="4">
    <source>
        <dbReference type="Pfam" id="PF01753"/>
    </source>
</evidence>
<evidence type="ECO:0000313" key="6">
    <source>
        <dbReference type="Proteomes" id="UP000663827"/>
    </source>
</evidence>
<sequence length="603" mass="68386">MTTTSSFYWWPEEASAPPVYEPDMQRSEISLEQELAGLRVLKAISQSASGIQPLDKPNSDTGRGFDVSALQTALSLAQDPATILHLSDPSIISGCIKLLRTIKNQRGTIFPYNNELGWLCFRLLVIVLDICLLERYDKLEETMVLPNQRPDIRAAPHILASAHLACGVYAQLDAINAGDDCDWVFGWSISSDQPRQKLLLPPSEALNLMNIIWEDRKLFLRVLYSCATTSRPVLCGLLFLFSRGLAHMRELRPLANMTILGSRFYELAVRYLLVTDKYQQIIQLMCDHETQSFIGIGPRVPRHVDSEDSRAILTAFIRRLTAGDDPDILRRREPCTTLRLVPVAIDTEAQNLIPEVVRCIIEYGWSVLPTIEGQLGQAGGAISLIYEALRQAYRLEPRIQTQIIDIIHDHDLPDLTARVIIQLDLRDLTIAENILREIFEFHEEFRGILDARSDLEKRFLHYVPEWWKSYRYMQFARYALSSELPADHQEPYIKHIKMWGMVAKHLGIGGQRPGICGHLSKHEVVECSNPRCALAYTSMTEGARFACAECKLAFYCDDRCQSIDSSNHRVVCNARRGLIYTARPSSIFWIGQFEKPAPVGNST</sequence>
<organism evidence="5 6">
    <name type="scientific">Rhizoctonia solani</name>
    <dbReference type="NCBI Taxonomy" id="456999"/>
    <lineage>
        <taxon>Eukaryota</taxon>
        <taxon>Fungi</taxon>
        <taxon>Dikarya</taxon>
        <taxon>Basidiomycota</taxon>
        <taxon>Agaricomycotina</taxon>
        <taxon>Agaricomycetes</taxon>
        <taxon>Cantharellales</taxon>
        <taxon>Ceratobasidiaceae</taxon>
        <taxon>Rhizoctonia</taxon>
    </lineage>
</organism>
<evidence type="ECO:0000256" key="1">
    <source>
        <dbReference type="ARBA" id="ARBA00022723"/>
    </source>
</evidence>
<dbReference type="InterPro" id="IPR002893">
    <property type="entry name" value="Znf_MYND"/>
</dbReference>